<organism evidence="2 3">
    <name type="scientific">Virgibacillus natechei</name>
    <dbReference type="NCBI Taxonomy" id="1216297"/>
    <lineage>
        <taxon>Bacteria</taxon>
        <taxon>Bacillati</taxon>
        <taxon>Bacillota</taxon>
        <taxon>Bacilli</taxon>
        <taxon>Bacillales</taxon>
        <taxon>Bacillaceae</taxon>
        <taxon>Virgibacillus</taxon>
    </lineage>
</organism>
<keyword evidence="1" id="KW-0472">Membrane</keyword>
<reference evidence="2 3" key="1">
    <citation type="submission" date="2021-03" db="EMBL/GenBank/DDBJ databases">
        <title>Genomic Encyclopedia of Type Strains, Phase IV (KMG-IV): sequencing the most valuable type-strain genomes for metagenomic binning, comparative biology and taxonomic classification.</title>
        <authorList>
            <person name="Goeker M."/>
        </authorList>
    </citation>
    <scope>NUCLEOTIDE SEQUENCE [LARGE SCALE GENOMIC DNA]</scope>
    <source>
        <strain evidence="2 3">DSM 25609</strain>
    </source>
</reference>
<dbReference type="RefSeq" id="WP_209463377.1">
    <property type="nucleotide sequence ID" value="NZ_CP110224.1"/>
</dbReference>
<comment type="caution">
    <text evidence="2">The sequence shown here is derived from an EMBL/GenBank/DDBJ whole genome shotgun (WGS) entry which is preliminary data.</text>
</comment>
<dbReference type="Proteomes" id="UP001519345">
    <property type="component" value="Unassembled WGS sequence"/>
</dbReference>
<feature type="transmembrane region" description="Helical" evidence="1">
    <location>
        <begin position="7"/>
        <end position="32"/>
    </location>
</feature>
<protein>
    <submittedName>
        <fullName evidence="2">Uncharacterized protein</fullName>
    </submittedName>
</protein>
<name>A0ABS4IH12_9BACI</name>
<proteinExistence type="predicted"/>
<gene>
    <name evidence="2" type="ORF">J2Z83_002358</name>
</gene>
<keyword evidence="1" id="KW-0812">Transmembrane</keyword>
<sequence>MNTLIDFLLQFGDLFLIGNAIILLTFFLSLLFKKRSTLIVAVAIVVVGTIFIVYQSKYTTFQELVSNQINEENTVRDISITINDLSSDIPERKASVTIGDEEITERILEDFSEVELREDQEARPIDRKYRISIRTTNEIEENVLKTDSFTLSVNDNYIDDYEIISETDHLKTIESLVESEEAD</sequence>
<keyword evidence="3" id="KW-1185">Reference proteome</keyword>
<evidence type="ECO:0000256" key="1">
    <source>
        <dbReference type="SAM" id="Phobius"/>
    </source>
</evidence>
<keyword evidence="1" id="KW-1133">Transmembrane helix</keyword>
<accession>A0ABS4IH12</accession>
<evidence type="ECO:0000313" key="2">
    <source>
        <dbReference type="EMBL" id="MBP1970240.1"/>
    </source>
</evidence>
<evidence type="ECO:0000313" key="3">
    <source>
        <dbReference type="Proteomes" id="UP001519345"/>
    </source>
</evidence>
<dbReference type="EMBL" id="JAGGKX010000011">
    <property type="protein sequence ID" value="MBP1970240.1"/>
    <property type="molecule type" value="Genomic_DNA"/>
</dbReference>
<feature type="transmembrane region" description="Helical" evidence="1">
    <location>
        <begin position="38"/>
        <end position="54"/>
    </location>
</feature>